<evidence type="ECO:0000259" key="2">
    <source>
        <dbReference type="Pfam" id="PF10277"/>
    </source>
</evidence>
<dbReference type="InterPro" id="IPR039545">
    <property type="entry name" value="PGAP2"/>
</dbReference>
<feature type="transmembrane region" description="Helical" evidence="1">
    <location>
        <begin position="118"/>
        <end position="141"/>
    </location>
</feature>
<feature type="non-terminal residue" evidence="3">
    <location>
        <position position="1"/>
    </location>
</feature>
<name>A0AAN5D5J1_9BILA</name>
<feature type="transmembrane region" description="Helical" evidence="1">
    <location>
        <begin position="52"/>
        <end position="73"/>
    </location>
</feature>
<keyword evidence="1" id="KW-0472">Membrane</keyword>
<dbReference type="GO" id="GO:0005789">
    <property type="term" value="C:endoplasmic reticulum membrane"/>
    <property type="evidence" value="ECO:0007669"/>
    <property type="project" value="TreeGrafter"/>
</dbReference>
<accession>A0AAN5D5J1</accession>
<protein>
    <recommendedName>
        <fullName evidence="2">CWH43-like N-terminal domain-containing protein</fullName>
    </recommendedName>
</protein>
<feature type="transmembrane region" description="Helical" evidence="1">
    <location>
        <begin position="85"/>
        <end position="112"/>
    </location>
</feature>
<feature type="domain" description="CWH43-like N-terminal" evidence="2">
    <location>
        <begin position="2"/>
        <end position="216"/>
    </location>
</feature>
<dbReference type="EMBL" id="BTRK01000006">
    <property type="protein sequence ID" value="GMR57123.1"/>
    <property type="molecule type" value="Genomic_DNA"/>
</dbReference>
<gene>
    <name evidence="3" type="ORF">PMAYCL1PPCAC_27318</name>
</gene>
<feature type="transmembrane region" description="Helical" evidence="1">
    <location>
        <begin position="187"/>
        <end position="207"/>
    </location>
</feature>
<dbReference type="PANTHER" id="PTHR12892">
    <property type="entry name" value="FGF RECEPTOR ACTIVATING PROTEIN 1"/>
    <property type="match status" value="1"/>
</dbReference>
<dbReference type="AlphaFoldDB" id="A0AAN5D5J1"/>
<evidence type="ECO:0000313" key="4">
    <source>
        <dbReference type="Proteomes" id="UP001328107"/>
    </source>
</evidence>
<dbReference type="InterPro" id="IPR019402">
    <property type="entry name" value="CWH43_N"/>
</dbReference>
<keyword evidence="1" id="KW-0812">Transmembrane</keyword>
<evidence type="ECO:0000313" key="3">
    <source>
        <dbReference type="EMBL" id="GMR57123.1"/>
    </source>
</evidence>
<dbReference type="Pfam" id="PF10277">
    <property type="entry name" value="Frag1"/>
    <property type="match status" value="1"/>
</dbReference>
<dbReference type="GO" id="GO:0000139">
    <property type="term" value="C:Golgi membrane"/>
    <property type="evidence" value="ECO:0007669"/>
    <property type="project" value="InterPro"/>
</dbReference>
<keyword evidence="4" id="KW-1185">Reference proteome</keyword>
<reference evidence="4" key="1">
    <citation type="submission" date="2022-10" db="EMBL/GenBank/DDBJ databases">
        <title>Genome assembly of Pristionchus species.</title>
        <authorList>
            <person name="Yoshida K."/>
            <person name="Sommer R.J."/>
        </authorList>
    </citation>
    <scope>NUCLEOTIDE SEQUENCE [LARGE SCALE GENOMIC DNA]</scope>
    <source>
        <strain evidence="4">RS5460</strain>
    </source>
</reference>
<evidence type="ECO:0000256" key="1">
    <source>
        <dbReference type="SAM" id="Phobius"/>
    </source>
</evidence>
<dbReference type="Proteomes" id="UP001328107">
    <property type="component" value="Unassembled WGS sequence"/>
</dbReference>
<organism evidence="3 4">
    <name type="scientific">Pristionchus mayeri</name>
    <dbReference type="NCBI Taxonomy" id="1317129"/>
    <lineage>
        <taxon>Eukaryota</taxon>
        <taxon>Metazoa</taxon>
        <taxon>Ecdysozoa</taxon>
        <taxon>Nematoda</taxon>
        <taxon>Chromadorea</taxon>
        <taxon>Rhabditida</taxon>
        <taxon>Rhabditina</taxon>
        <taxon>Diplogasteromorpha</taxon>
        <taxon>Diplogasteroidea</taxon>
        <taxon>Neodiplogasteridae</taxon>
        <taxon>Pristionchus</taxon>
    </lineage>
</organism>
<proteinExistence type="predicted"/>
<keyword evidence="1" id="KW-1133">Transmembrane helix</keyword>
<feature type="transmembrane region" description="Helical" evidence="1">
    <location>
        <begin position="161"/>
        <end position="181"/>
    </location>
</feature>
<comment type="caution">
    <text evidence="3">The sequence shown here is derived from an EMBL/GenBank/DDBJ whole genome shotgun (WGS) entry which is preliminary data.</text>
</comment>
<sequence length="227" mass="25684">ISLVLPLSATVLAAAIAIAVDRHLLFDYFWMCETVLLPSFSRMINLPLERTFWNLLVLAHIPLRVLSLFLYYAKFSSSSISLNRSFLTSLSMLLFLIAGTLDLTFLSLLTVVGERESGILHMVLFICFILSTVSYMSAHLLLSIRCGVRGAKELFSVRLRLFLFFLLIFSVLLLTISFYLFQEYCVAHSYSTFACLEYCTIAMILIYHSTALIDLDFTIKVVNLGAD</sequence>
<feature type="non-terminal residue" evidence="3">
    <location>
        <position position="227"/>
    </location>
</feature>
<dbReference type="GO" id="GO:0006506">
    <property type="term" value="P:GPI anchor biosynthetic process"/>
    <property type="evidence" value="ECO:0007669"/>
    <property type="project" value="TreeGrafter"/>
</dbReference>
<dbReference type="PANTHER" id="PTHR12892:SF12">
    <property type="entry name" value="RHOMBOID DOMAIN-CONTAINING PROTEIN"/>
    <property type="match status" value="1"/>
</dbReference>